<dbReference type="STRING" id="1186196.SAMN04489841_3769"/>
<evidence type="ECO:0000256" key="2">
    <source>
        <dbReference type="ARBA" id="ARBA00011881"/>
    </source>
</evidence>
<dbReference type="EMBL" id="FOFD01000005">
    <property type="protein sequence ID" value="SER40292.1"/>
    <property type="molecule type" value="Genomic_DNA"/>
</dbReference>
<gene>
    <name evidence="6" type="ORF">SAMN04489841_3769</name>
</gene>
<dbReference type="GO" id="GO:0016620">
    <property type="term" value="F:oxidoreductase activity, acting on the aldehyde or oxo group of donors, NAD or NADP as acceptor"/>
    <property type="evidence" value="ECO:0007669"/>
    <property type="project" value="InterPro"/>
</dbReference>
<comment type="similarity">
    <text evidence="1">Belongs to the aldehyde dehydrogenase family.</text>
</comment>
<dbReference type="RefSeq" id="WP_090620448.1">
    <property type="nucleotide sequence ID" value="NZ_FOFD01000005.1"/>
</dbReference>
<dbReference type="InterPro" id="IPR015590">
    <property type="entry name" value="Aldehyde_DH_dom"/>
</dbReference>
<evidence type="ECO:0000256" key="4">
    <source>
        <dbReference type="SAM" id="Coils"/>
    </source>
</evidence>
<keyword evidence="7" id="KW-1185">Reference proteome</keyword>
<evidence type="ECO:0000313" key="6">
    <source>
        <dbReference type="EMBL" id="SER40292.1"/>
    </source>
</evidence>
<dbReference type="InterPro" id="IPR016162">
    <property type="entry name" value="Ald_DH_N"/>
</dbReference>
<keyword evidence="4" id="KW-0175">Coiled coil</keyword>
<name>A0A1H9NWH1_9EURY</name>
<evidence type="ECO:0000256" key="3">
    <source>
        <dbReference type="ARBA" id="ARBA00023002"/>
    </source>
</evidence>
<dbReference type="OrthoDB" id="6342at2157"/>
<dbReference type="AlphaFoldDB" id="A0A1H9NWH1"/>
<feature type="coiled-coil region" evidence="4">
    <location>
        <begin position="68"/>
        <end position="95"/>
    </location>
</feature>
<dbReference type="FunFam" id="3.40.605.10:FF:000007">
    <property type="entry name" value="NAD/NADP-dependent betaine aldehyde dehydrogenase"/>
    <property type="match status" value="1"/>
</dbReference>
<dbReference type="Gene3D" id="3.40.309.10">
    <property type="entry name" value="Aldehyde Dehydrogenase, Chain A, domain 2"/>
    <property type="match status" value="1"/>
</dbReference>
<comment type="subunit">
    <text evidence="2">Homotetramer.</text>
</comment>
<accession>A0A1H9NWH1</accession>
<proteinExistence type="inferred from homology"/>
<dbReference type="Gene3D" id="3.40.605.10">
    <property type="entry name" value="Aldehyde Dehydrogenase, Chain A, domain 1"/>
    <property type="match status" value="1"/>
</dbReference>
<dbReference type="SUPFAM" id="SSF53720">
    <property type="entry name" value="ALDH-like"/>
    <property type="match status" value="1"/>
</dbReference>
<dbReference type="PANTHER" id="PTHR42804:SF1">
    <property type="entry name" value="ALDEHYDE DEHYDROGENASE-RELATED"/>
    <property type="match status" value="1"/>
</dbReference>
<evidence type="ECO:0000313" key="7">
    <source>
        <dbReference type="Proteomes" id="UP000199114"/>
    </source>
</evidence>
<dbReference type="InterPro" id="IPR016163">
    <property type="entry name" value="Ald_DH_C"/>
</dbReference>
<dbReference type="Proteomes" id="UP000199114">
    <property type="component" value="Unassembled WGS sequence"/>
</dbReference>
<protein>
    <submittedName>
        <fullName evidence="6">Aldehyde dehydrogenase (NAD+)</fullName>
    </submittedName>
</protein>
<evidence type="ECO:0000259" key="5">
    <source>
        <dbReference type="Pfam" id="PF00171"/>
    </source>
</evidence>
<sequence>MPIAHRNYVDGEWVESRSGDTFEVLNPANTDEVVAEFQSSTTEDAEAAIEAAVAAEDEWASTPGPKRGTILEEAAQRLEAQKDELTETLTREEGKTLDEAGGEVQRAIDIFRYYAQKASDLGGTVKSSSGTDTTLYTKREPLGTVGLITPWNYPIAIPAWKLAPALAAGNTAVLKPASAAPTVAWKLIEALDDAGLPAGVANFVAGSGSAVGAPLTDHEGVDAVSFTGSTAVGTAVARDATDDLKRVQCEMGGKNPTVVMPSADVDEAVDIVGAGAFGVTGQACTACSRAIVHEDVYDEFVAGITDYAESIEIAPGVENADMGPHVTNSELEGTLEYVEIAAEEDGATLETGGERLTDGQYDDGYFVEPTVFSDVTNDMRIAQEEVFGPVLAVLRVGSFEEGLEVANDIDYGLSASIVTQDLAEANEFAETVEAGVAKVNEKTTGLELHVPFGGYKDSSTDTYREQGDAGLDFFTSTKTVYMNY</sequence>
<dbReference type="InterPro" id="IPR016161">
    <property type="entry name" value="Ald_DH/histidinol_DH"/>
</dbReference>
<organism evidence="6 7">
    <name type="scientific">Natrinema salaciae</name>
    <dbReference type="NCBI Taxonomy" id="1186196"/>
    <lineage>
        <taxon>Archaea</taxon>
        <taxon>Methanobacteriati</taxon>
        <taxon>Methanobacteriota</taxon>
        <taxon>Stenosarchaea group</taxon>
        <taxon>Halobacteria</taxon>
        <taxon>Halobacteriales</taxon>
        <taxon>Natrialbaceae</taxon>
        <taxon>Natrinema</taxon>
    </lineage>
</organism>
<keyword evidence="3" id="KW-0560">Oxidoreductase</keyword>
<evidence type="ECO:0000256" key="1">
    <source>
        <dbReference type="ARBA" id="ARBA00009986"/>
    </source>
</evidence>
<reference evidence="7" key="1">
    <citation type="submission" date="2016-10" db="EMBL/GenBank/DDBJ databases">
        <authorList>
            <person name="Varghese N."/>
            <person name="Submissions S."/>
        </authorList>
    </citation>
    <scope>NUCLEOTIDE SEQUENCE [LARGE SCALE GENOMIC DNA]</scope>
    <source>
        <strain evidence="7">DSM 25055</strain>
    </source>
</reference>
<dbReference type="Pfam" id="PF00171">
    <property type="entry name" value="Aldedh"/>
    <property type="match status" value="1"/>
</dbReference>
<feature type="domain" description="Aldehyde dehydrogenase" evidence="5">
    <location>
        <begin position="13"/>
        <end position="480"/>
    </location>
</feature>
<dbReference type="PANTHER" id="PTHR42804">
    <property type="entry name" value="ALDEHYDE DEHYDROGENASE"/>
    <property type="match status" value="1"/>
</dbReference>